<dbReference type="InterPro" id="IPR004410">
    <property type="entry name" value="Malonyl_CoA-ACP_transAc_FabD"/>
</dbReference>
<feature type="domain" description="Malonyl-CoA:ACP transacylase (MAT)" evidence="5">
    <location>
        <begin position="5"/>
        <end position="282"/>
    </location>
</feature>
<gene>
    <name evidence="6" type="primary">cusK</name>
    <name evidence="7" type="synonym">fabD</name>
    <name evidence="7" type="ORF">CUN59_00055</name>
</gene>
<dbReference type="NCBIfam" id="TIGR00128">
    <property type="entry name" value="fabD"/>
    <property type="match status" value="1"/>
</dbReference>
<organism evidence="6">
    <name type="scientific">Cuspidothrix issatschenkoi CHARLIE-1</name>
    <dbReference type="NCBI Taxonomy" id="2052836"/>
    <lineage>
        <taxon>Bacteria</taxon>
        <taxon>Bacillati</taxon>
        <taxon>Cyanobacteriota</taxon>
        <taxon>Cyanophyceae</taxon>
        <taxon>Nostocales</taxon>
        <taxon>Aphanizomenonaceae</taxon>
        <taxon>Cuspidothrix</taxon>
    </lineage>
</organism>
<dbReference type="AlphaFoldDB" id="A0A2R3ZDN9"/>
<dbReference type="EMBL" id="PGEM01000001">
    <property type="protein sequence ID" value="PPJ65298.1"/>
    <property type="molecule type" value="Genomic_DNA"/>
</dbReference>
<evidence type="ECO:0000259" key="5">
    <source>
        <dbReference type="SMART" id="SM00827"/>
    </source>
</evidence>
<evidence type="ECO:0000313" key="8">
    <source>
        <dbReference type="Proteomes" id="UP000239589"/>
    </source>
</evidence>
<evidence type="ECO:0000256" key="1">
    <source>
        <dbReference type="ARBA" id="ARBA00013258"/>
    </source>
</evidence>
<name>A0A2R3ZDN9_9CYAN</name>
<evidence type="ECO:0000256" key="3">
    <source>
        <dbReference type="ARBA" id="ARBA00023315"/>
    </source>
</evidence>
<dbReference type="InterPro" id="IPR014043">
    <property type="entry name" value="Acyl_transferase_dom"/>
</dbReference>
<evidence type="ECO:0000313" key="6">
    <source>
        <dbReference type="EMBL" id="AVR48542.1"/>
    </source>
</evidence>
<comment type="catalytic activity">
    <reaction evidence="4">
        <text>holo-[ACP] + malonyl-CoA = malonyl-[ACP] + CoA</text>
        <dbReference type="Rhea" id="RHEA:41792"/>
        <dbReference type="Rhea" id="RHEA-COMP:9623"/>
        <dbReference type="Rhea" id="RHEA-COMP:9685"/>
        <dbReference type="ChEBI" id="CHEBI:57287"/>
        <dbReference type="ChEBI" id="CHEBI:57384"/>
        <dbReference type="ChEBI" id="CHEBI:64479"/>
        <dbReference type="ChEBI" id="CHEBI:78449"/>
        <dbReference type="EC" id="2.3.1.39"/>
    </reaction>
</comment>
<dbReference type="GO" id="GO:0004314">
    <property type="term" value="F:[acyl-carrier-protein] S-malonyltransferase activity"/>
    <property type="evidence" value="ECO:0007669"/>
    <property type="project" value="UniProtKB-EC"/>
</dbReference>
<sequence>MITYLFPGQGSQISGMGQELFTIFPEETEIASDMLGYSIIELCTEDPHNQLNQTQFTQPAVFIVNALSYKLRLAESGKLPNFLVGHSLGEYNALHASGAFSFEDGIRLVTKRGELMSRASKGGMGAVIGMSPSDIRTILDSHGLSGVYIANYNSPHQTVVSGLQADIEKSNQVLVDKGAVFVLLNTSGAFHSPYMVAAKEEFAQYLKNFSFSNLTIPVICNVNARPYRQAEIASQLADQIASPVLWSNSISYLLSQDDQMQFEELGVGNILTKLIPSIRREYQVQQEDIPQNKNIQTYRQVDPSLSSQFWKKDTPANPEGSSQFQTQFTVDREHLASEARTKVDRWNRVYPVGTKVKIPGSDLELTTSTPAVILFRHRAAVYMQDYNGYFALDEILPIR</sequence>
<dbReference type="Gene3D" id="3.30.70.250">
    <property type="entry name" value="Malonyl-CoA ACP transacylase, ACP-binding"/>
    <property type="match status" value="1"/>
</dbReference>
<dbReference type="RefSeq" id="WP_104385919.1">
    <property type="nucleotide sequence ID" value="NZ_PGEM01000001.1"/>
</dbReference>
<evidence type="ECO:0000313" key="7">
    <source>
        <dbReference type="EMBL" id="PPJ65298.1"/>
    </source>
</evidence>
<dbReference type="InterPro" id="IPR016036">
    <property type="entry name" value="Malonyl_transacylase_ACP-bd"/>
</dbReference>
<evidence type="ECO:0000256" key="2">
    <source>
        <dbReference type="ARBA" id="ARBA00022679"/>
    </source>
</evidence>
<dbReference type="SMART" id="SM00827">
    <property type="entry name" value="PKS_AT"/>
    <property type="match status" value="1"/>
</dbReference>
<accession>A0A2R3ZDN9</accession>
<dbReference type="GO" id="GO:0005829">
    <property type="term" value="C:cytosol"/>
    <property type="evidence" value="ECO:0007669"/>
    <property type="project" value="TreeGrafter"/>
</dbReference>
<protein>
    <recommendedName>
        <fullName evidence="1">[acyl-carrier-protein] S-malonyltransferase</fullName>
        <ecNumber evidence="1">2.3.1.39</ecNumber>
    </recommendedName>
</protein>
<dbReference type="EC" id="2.3.1.39" evidence="1"/>
<dbReference type="PANTHER" id="PTHR42681:SF1">
    <property type="entry name" value="MALONYL-COA-ACYL CARRIER PROTEIN TRANSACYLASE, MITOCHONDRIAL"/>
    <property type="match status" value="1"/>
</dbReference>
<dbReference type="InterPro" id="IPR050858">
    <property type="entry name" value="Mal-CoA-ACP_Trans/PKS_FabD"/>
</dbReference>
<dbReference type="SUPFAM" id="SSF55048">
    <property type="entry name" value="Probable ACP-binding domain of malonyl-CoA ACP transacylase"/>
    <property type="match status" value="1"/>
</dbReference>
<dbReference type="OrthoDB" id="9805460at2"/>
<reference evidence="6" key="1">
    <citation type="journal article" date="2018" name="ACS Chem. Biol.">
        <title>Discovery of a pederin family compound in a non-symbiotic bloom-forming cyanobacterium.</title>
        <authorList>
            <person name="Kust A."/>
            <person name="Mares J."/>
            <person name="Jokela J."/>
            <person name="Urajova P."/>
            <person name="Hajek J."/>
            <person name="Saurav K."/>
            <person name="Voracova K."/>
            <person name="Fewer D.P."/>
            <person name="Haapaniemi E."/>
            <person name="Permi P."/>
            <person name="Rehakova K."/>
            <person name="Sivonen K."/>
            <person name="Hrouzek P."/>
        </authorList>
    </citation>
    <scope>NUCLEOTIDE SEQUENCE</scope>
    <source>
        <strain evidence="6">CHARLIE-1</strain>
    </source>
</reference>
<reference evidence="7 8" key="2">
    <citation type="submission" date="2018-02" db="EMBL/GenBank/DDBJ databases">
        <title>Discovery of a pederin family compound in a non-symbiotic bloom-forming cyanobacterium.</title>
        <authorList>
            <person name="Kust A."/>
            <person name="Mares J."/>
            <person name="Jokela J."/>
            <person name="Urajova P."/>
            <person name="Hajek J."/>
            <person name="Saurav K."/>
            <person name="Voracova K."/>
            <person name="Fewer D.P."/>
            <person name="Haapaniemi E."/>
            <person name="Permi P."/>
            <person name="Rehakova K."/>
            <person name="Sivonen K."/>
            <person name="Hrouzek P."/>
        </authorList>
    </citation>
    <scope>NUCLEOTIDE SEQUENCE [LARGE SCALE GENOMIC DNA]</scope>
    <source>
        <strain evidence="7 8">CHARLIE-1</strain>
    </source>
</reference>
<dbReference type="Proteomes" id="UP000239589">
    <property type="component" value="Unassembled WGS sequence"/>
</dbReference>
<dbReference type="SUPFAM" id="SSF52151">
    <property type="entry name" value="FabD/lysophospholipase-like"/>
    <property type="match status" value="1"/>
</dbReference>
<dbReference type="InterPro" id="IPR001227">
    <property type="entry name" value="Ac_transferase_dom_sf"/>
</dbReference>
<dbReference type="GO" id="GO:0006633">
    <property type="term" value="P:fatty acid biosynthetic process"/>
    <property type="evidence" value="ECO:0007669"/>
    <property type="project" value="TreeGrafter"/>
</dbReference>
<dbReference type="InterPro" id="IPR016035">
    <property type="entry name" value="Acyl_Trfase/lysoPLipase"/>
</dbReference>
<dbReference type="PANTHER" id="PTHR42681">
    <property type="entry name" value="MALONYL-COA-ACYL CARRIER PROTEIN TRANSACYLASE, MITOCHONDRIAL"/>
    <property type="match status" value="1"/>
</dbReference>
<evidence type="ECO:0000256" key="4">
    <source>
        <dbReference type="ARBA" id="ARBA00048462"/>
    </source>
</evidence>
<keyword evidence="8" id="KW-1185">Reference proteome</keyword>
<keyword evidence="2 7" id="KW-0808">Transferase</keyword>
<proteinExistence type="predicted"/>
<dbReference type="Pfam" id="PF00698">
    <property type="entry name" value="Acyl_transf_1"/>
    <property type="match status" value="1"/>
</dbReference>
<dbReference type="Gene3D" id="3.40.366.10">
    <property type="entry name" value="Malonyl-Coenzyme A Acyl Carrier Protein, domain 2"/>
    <property type="match status" value="1"/>
</dbReference>
<keyword evidence="3" id="KW-0012">Acyltransferase</keyword>
<dbReference type="EMBL" id="MG518226">
    <property type="protein sequence ID" value="AVR48542.1"/>
    <property type="molecule type" value="Genomic_DNA"/>
</dbReference>